<dbReference type="AlphaFoldDB" id="A0A1R1MJF9"/>
<evidence type="ECO:0000313" key="2">
    <source>
        <dbReference type="EMBL" id="OMH39886.1"/>
    </source>
</evidence>
<dbReference type="EMBL" id="MOEN01000041">
    <property type="protein sequence ID" value="OMH39886.1"/>
    <property type="molecule type" value="Genomic_DNA"/>
</dbReference>
<dbReference type="RefSeq" id="WP_076713600.1">
    <property type="nucleotide sequence ID" value="NZ_MOEN01000041.1"/>
</dbReference>
<dbReference type="STRING" id="1914305.BLW93_08160"/>
<organism evidence="2 3">
    <name type="scientific">Desulfurobacterium indicum</name>
    <dbReference type="NCBI Taxonomy" id="1914305"/>
    <lineage>
        <taxon>Bacteria</taxon>
        <taxon>Pseudomonadati</taxon>
        <taxon>Aquificota</taxon>
        <taxon>Aquificia</taxon>
        <taxon>Desulfurobacteriales</taxon>
        <taxon>Desulfurobacteriaceae</taxon>
        <taxon>Desulfurobacterium</taxon>
    </lineage>
</organism>
<comment type="caution">
    <text evidence="2">The sequence shown here is derived from an EMBL/GenBank/DDBJ whole genome shotgun (WGS) entry which is preliminary data.</text>
</comment>
<feature type="coiled-coil region" evidence="1">
    <location>
        <begin position="30"/>
        <end position="78"/>
    </location>
</feature>
<evidence type="ECO:0000313" key="3">
    <source>
        <dbReference type="Proteomes" id="UP000187408"/>
    </source>
</evidence>
<gene>
    <name evidence="2" type="ORF">BLW93_08160</name>
</gene>
<dbReference type="Proteomes" id="UP000187408">
    <property type="component" value="Unassembled WGS sequence"/>
</dbReference>
<keyword evidence="3" id="KW-1185">Reference proteome</keyword>
<reference evidence="2 3" key="1">
    <citation type="submission" date="2016-10" db="EMBL/GenBank/DDBJ databases">
        <title>Genome sequence of a sulfur-reducing bacterium Desulfurobacterium indicum K6013.</title>
        <authorList>
            <person name="Cao J."/>
            <person name="Shao Z."/>
            <person name="Alain K."/>
            <person name="Jebbar M."/>
        </authorList>
    </citation>
    <scope>NUCLEOTIDE SEQUENCE [LARGE SCALE GENOMIC DNA]</scope>
    <source>
        <strain evidence="2 3">K6013</strain>
    </source>
</reference>
<keyword evidence="1" id="KW-0175">Coiled coil</keyword>
<sequence>MEDRKEIIEGNFDKNSKYRAELENISVSLFALFEKLEKEYENKIQELSERCEALEQENVELKYKLRQLSEELKTLGEKIVAEVIKRTSLPPENFGNDTNGGDL</sequence>
<evidence type="ECO:0000256" key="1">
    <source>
        <dbReference type="SAM" id="Coils"/>
    </source>
</evidence>
<protein>
    <submittedName>
        <fullName evidence="2">Uncharacterized protein</fullName>
    </submittedName>
</protein>
<proteinExistence type="predicted"/>
<dbReference type="OrthoDB" id="14675at2"/>
<name>A0A1R1MJF9_9BACT</name>
<accession>A0A1R1MJF9</accession>